<feature type="compositionally biased region" description="Basic residues" evidence="1">
    <location>
        <begin position="65"/>
        <end position="76"/>
    </location>
</feature>
<evidence type="ECO:0000313" key="3">
    <source>
        <dbReference type="Proteomes" id="UP000236161"/>
    </source>
</evidence>
<gene>
    <name evidence="2" type="ORF">AXF42_Ash016390</name>
</gene>
<accession>A0A2I0A013</accession>
<organism evidence="2 3">
    <name type="scientific">Apostasia shenzhenica</name>
    <dbReference type="NCBI Taxonomy" id="1088818"/>
    <lineage>
        <taxon>Eukaryota</taxon>
        <taxon>Viridiplantae</taxon>
        <taxon>Streptophyta</taxon>
        <taxon>Embryophyta</taxon>
        <taxon>Tracheophyta</taxon>
        <taxon>Spermatophyta</taxon>
        <taxon>Magnoliopsida</taxon>
        <taxon>Liliopsida</taxon>
        <taxon>Asparagales</taxon>
        <taxon>Orchidaceae</taxon>
        <taxon>Apostasioideae</taxon>
        <taxon>Apostasia</taxon>
    </lineage>
</organism>
<dbReference type="EMBL" id="KZ452102">
    <property type="protein sequence ID" value="PKA48874.1"/>
    <property type="molecule type" value="Genomic_DNA"/>
</dbReference>
<protein>
    <submittedName>
        <fullName evidence="2">Uncharacterized protein</fullName>
    </submittedName>
</protein>
<name>A0A2I0A013_9ASPA</name>
<proteinExistence type="predicted"/>
<dbReference type="Proteomes" id="UP000236161">
    <property type="component" value="Unassembled WGS sequence"/>
</dbReference>
<feature type="region of interest" description="Disordered" evidence="1">
    <location>
        <begin position="64"/>
        <end position="102"/>
    </location>
</feature>
<feature type="compositionally biased region" description="Basic and acidic residues" evidence="1">
    <location>
        <begin position="77"/>
        <end position="91"/>
    </location>
</feature>
<evidence type="ECO:0000313" key="2">
    <source>
        <dbReference type="EMBL" id="PKA48874.1"/>
    </source>
</evidence>
<keyword evidence="3" id="KW-1185">Reference proteome</keyword>
<reference evidence="2 3" key="1">
    <citation type="journal article" date="2017" name="Nature">
        <title>The Apostasia genome and the evolution of orchids.</title>
        <authorList>
            <person name="Zhang G.Q."/>
            <person name="Liu K.W."/>
            <person name="Li Z."/>
            <person name="Lohaus R."/>
            <person name="Hsiao Y.Y."/>
            <person name="Niu S.C."/>
            <person name="Wang J.Y."/>
            <person name="Lin Y.C."/>
            <person name="Xu Q."/>
            <person name="Chen L.J."/>
            <person name="Yoshida K."/>
            <person name="Fujiwara S."/>
            <person name="Wang Z.W."/>
            <person name="Zhang Y.Q."/>
            <person name="Mitsuda N."/>
            <person name="Wang M."/>
            <person name="Liu G.H."/>
            <person name="Pecoraro L."/>
            <person name="Huang H.X."/>
            <person name="Xiao X.J."/>
            <person name="Lin M."/>
            <person name="Wu X.Y."/>
            <person name="Wu W.L."/>
            <person name="Chen Y.Y."/>
            <person name="Chang S.B."/>
            <person name="Sakamoto S."/>
            <person name="Ohme-Takagi M."/>
            <person name="Yagi M."/>
            <person name="Zeng S.J."/>
            <person name="Shen C.Y."/>
            <person name="Yeh C.M."/>
            <person name="Luo Y.B."/>
            <person name="Tsai W.C."/>
            <person name="Van de Peer Y."/>
            <person name="Liu Z.J."/>
        </authorList>
    </citation>
    <scope>NUCLEOTIDE SEQUENCE [LARGE SCALE GENOMIC DNA]</scope>
    <source>
        <strain evidence="3">cv. Shenzhen</strain>
        <tissue evidence="2">Stem</tissue>
    </source>
</reference>
<evidence type="ECO:0000256" key="1">
    <source>
        <dbReference type="SAM" id="MobiDB-lite"/>
    </source>
</evidence>
<sequence>MIIMPNQIRAAAYARAAPFFRVSPRQVRGKGKVFSLSPSWFSLSPAPLCSPVPPSPAAAAAACSWRRRRGRRKKKKEREAAAVERKKENKGKAISGFLSIDW</sequence>
<dbReference type="AlphaFoldDB" id="A0A2I0A013"/>